<dbReference type="Proteomes" id="UP000298061">
    <property type="component" value="Unassembled WGS sequence"/>
</dbReference>
<gene>
    <name evidence="3" type="ORF">EWM64_g3206</name>
</gene>
<dbReference type="STRING" id="135208.A0A4Z0A548"/>
<dbReference type="OrthoDB" id="27483at2759"/>
<keyword evidence="1" id="KW-0560">Oxidoreductase</keyword>
<accession>A0A4Z0A548</accession>
<comment type="similarity">
    <text evidence="1">Belongs to the iron/ascorbate-dependent oxidoreductase family.</text>
</comment>
<evidence type="ECO:0000259" key="2">
    <source>
        <dbReference type="PROSITE" id="PS51471"/>
    </source>
</evidence>
<name>A0A4Z0A548_9AGAM</name>
<keyword evidence="1" id="KW-0479">Metal-binding</keyword>
<feature type="domain" description="Fe2OG dioxygenase" evidence="2">
    <location>
        <begin position="123"/>
        <end position="225"/>
    </location>
</feature>
<proteinExistence type="inferred from homology"/>
<evidence type="ECO:0000256" key="1">
    <source>
        <dbReference type="RuleBase" id="RU003682"/>
    </source>
</evidence>
<dbReference type="AlphaFoldDB" id="A0A4Z0A548"/>
<dbReference type="PROSITE" id="PS51471">
    <property type="entry name" value="FE2OG_OXY"/>
    <property type="match status" value="1"/>
</dbReference>
<protein>
    <recommendedName>
        <fullName evidence="2">Fe2OG dioxygenase domain-containing protein</fullName>
    </recommendedName>
</protein>
<sequence>MFDTASDELLKSLRDTIVNKPPYISGTLPLSPGSFKLYYLNEGIPSYVDFTNATEEQVAALAAACQPATFGVNQMDVLDESYRKAGKMDASHFATPLVPERTELIRFIREELLDGDDSPRPVKIELYKLNVYALSGKDSFFKAHQDTPRGEHMFGSLVLVFPTQHEGGALILRHRGEEWTFDSAQVVKDQPSPTIGFIAFFSDVEHQVSRVTAGYRFTLTYNLYYDDASPTASNSLDASSSGANLASFKTAFSNLLRNREFLPSGGLVGFALEHAYPVEKSLEHVPSILKGSDAMVWRACTDLGIQPKIYLVYGEQHEDAWRVLVDRVCEGHTAFDGGYAEMLTFREGAIPFEIIEEKYFPKWYRERLQPVSWVLAPKATHTKVKTHYATYGNEPSTSYTYGEGCIIVTVPTLEEREERLYMKSDADCRTVS</sequence>
<dbReference type="PANTHER" id="PTHR33099:SF7">
    <property type="entry name" value="MYND-TYPE DOMAIN-CONTAINING PROTEIN"/>
    <property type="match status" value="1"/>
</dbReference>
<keyword evidence="4" id="KW-1185">Reference proteome</keyword>
<dbReference type="Gene3D" id="2.60.120.620">
    <property type="entry name" value="q2cbj1_9rhob like domain"/>
    <property type="match status" value="1"/>
</dbReference>
<keyword evidence="1" id="KW-0408">Iron</keyword>
<dbReference type="GO" id="GO:0046872">
    <property type="term" value="F:metal ion binding"/>
    <property type="evidence" value="ECO:0007669"/>
    <property type="project" value="UniProtKB-KW"/>
</dbReference>
<organism evidence="3 4">
    <name type="scientific">Hericium alpestre</name>
    <dbReference type="NCBI Taxonomy" id="135208"/>
    <lineage>
        <taxon>Eukaryota</taxon>
        <taxon>Fungi</taxon>
        <taxon>Dikarya</taxon>
        <taxon>Basidiomycota</taxon>
        <taxon>Agaricomycotina</taxon>
        <taxon>Agaricomycetes</taxon>
        <taxon>Russulales</taxon>
        <taxon>Hericiaceae</taxon>
        <taxon>Hericium</taxon>
    </lineage>
</organism>
<evidence type="ECO:0000313" key="3">
    <source>
        <dbReference type="EMBL" id="TFY80808.1"/>
    </source>
</evidence>
<dbReference type="GO" id="GO:0016491">
    <property type="term" value="F:oxidoreductase activity"/>
    <property type="evidence" value="ECO:0007669"/>
    <property type="project" value="UniProtKB-KW"/>
</dbReference>
<evidence type="ECO:0000313" key="4">
    <source>
        <dbReference type="Proteomes" id="UP000298061"/>
    </source>
</evidence>
<reference evidence="3 4" key="1">
    <citation type="submission" date="2019-02" db="EMBL/GenBank/DDBJ databases">
        <title>Genome sequencing of the rare red list fungi Hericium alpestre (H. flagellum).</title>
        <authorList>
            <person name="Buettner E."/>
            <person name="Kellner H."/>
        </authorList>
    </citation>
    <scope>NUCLEOTIDE SEQUENCE [LARGE SCALE GENOMIC DNA]</scope>
    <source>
        <strain evidence="3 4">DSM 108284</strain>
    </source>
</reference>
<dbReference type="InterPro" id="IPR005123">
    <property type="entry name" value="Oxoglu/Fe-dep_dioxygenase_dom"/>
</dbReference>
<dbReference type="EMBL" id="SFCI01000285">
    <property type="protein sequence ID" value="TFY80808.1"/>
    <property type="molecule type" value="Genomic_DNA"/>
</dbReference>
<dbReference type="PANTHER" id="PTHR33099">
    <property type="entry name" value="FE2OG DIOXYGENASE DOMAIN-CONTAINING PROTEIN"/>
    <property type="match status" value="1"/>
</dbReference>
<comment type="caution">
    <text evidence="3">The sequence shown here is derived from an EMBL/GenBank/DDBJ whole genome shotgun (WGS) entry which is preliminary data.</text>
</comment>